<name>X1CNI8_9ZZZZ</name>
<evidence type="ECO:0000313" key="2">
    <source>
        <dbReference type="EMBL" id="GAH09352.1"/>
    </source>
</evidence>
<sequence>MHIYLLKKDGMEKERVNKQNKAFSEKFPTINKKNNSKIT</sequence>
<evidence type="ECO:0000256" key="1">
    <source>
        <dbReference type="SAM" id="MobiDB-lite"/>
    </source>
</evidence>
<feature type="region of interest" description="Disordered" evidence="1">
    <location>
        <begin position="16"/>
        <end position="39"/>
    </location>
</feature>
<reference evidence="2" key="1">
    <citation type="journal article" date="2014" name="Front. Microbiol.">
        <title>High frequency of phylogenetically diverse reductive dehalogenase-homologous genes in deep subseafloor sedimentary metagenomes.</title>
        <authorList>
            <person name="Kawai M."/>
            <person name="Futagami T."/>
            <person name="Toyoda A."/>
            <person name="Takaki Y."/>
            <person name="Nishi S."/>
            <person name="Hori S."/>
            <person name="Arai W."/>
            <person name="Tsubouchi T."/>
            <person name="Morono Y."/>
            <person name="Uchiyama I."/>
            <person name="Ito T."/>
            <person name="Fujiyama A."/>
            <person name="Inagaki F."/>
            <person name="Takami H."/>
        </authorList>
    </citation>
    <scope>NUCLEOTIDE SEQUENCE</scope>
    <source>
        <strain evidence="2">Expedition CK06-06</strain>
    </source>
</reference>
<accession>X1CNI8</accession>
<comment type="caution">
    <text evidence="2">The sequence shown here is derived from an EMBL/GenBank/DDBJ whole genome shotgun (WGS) entry which is preliminary data.</text>
</comment>
<proteinExistence type="predicted"/>
<protein>
    <submittedName>
        <fullName evidence="2">Uncharacterized protein</fullName>
    </submittedName>
</protein>
<gene>
    <name evidence="2" type="ORF">S01H4_62844</name>
</gene>
<dbReference type="AlphaFoldDB" id="X1CNI8"/>
<organism evidence="2">
    <name type="scientific">marine sediment metagenome</name>
    <dbReference type="NCBI Taxonomy" id="412755"/>
    <lineage>
        <taxon>unclassified sequences</taxon>
        <taxon>metagenomes</taxon>
        <taxon>ecological metagenomes</taxon>
    </lineage>
</organism>
<dbReference type="EMBL" id="BART01037618">
    <property type="protein sequence ID" value="GAH09352.1"/>
    <property type="molecule type" value="Genomic_DNA"/>
</dbReference>